<comment type="caution">
    <text evidence="2">The sequence shown here is derived from an EMBL/GenBank/DDBJ whole genome shotgun (WGS) entry which is preliminary data.</text>
</comment>
<evidence type="ECO:0000313" key="2">
    <source>
        <dbReference type="EMBL" id="TDF99200.1"/>
    </source>
</evidence>
<dbReference type="InterPro" id="IPR000182">
    <property type="entry name" value="GNAT_dom"/>
</dbReference>
<proteinExistence type="predicted"/>
<dbReference type="Gene3D" id="3.40.630.30">
    <property type="match status" value="1"/>
</dbReference>
<dbReference type="PANTHER" id="PTHR43233">
    <property type="entry name" value="FAMILY N-ACETYLTRANSFERASE, PUTATIVE (AFU_ORTHOLOGUE AFUA_6G03350)-RELATED"/>
    <property type="match status" value="1"/>
</dbReference>
<dbReference type="EMBL" id="SMRT01000002">
    <property type="protein sequence ID" value="TDF99200.1"/>
    <property type="molecule type" value="Genomic_DNA"/>
</dbReference>
<dbReference type="InterPro" id="IPR016181">
    <property type="entry name" value="Acyl_CoA_acyltransferase"/>
</dbReference>
<sequence>MQIQFGDYSISDDKSYLQVGTILRFLAQSYWANQRSEEAVRKSIDNSICYGVYHGPRQIGFARIVTDHATMYWLCDVFVDDDYRGQGIGKRLIETIAGADALQGLTGILGTLDAHGLYEQYGFRKDESRFMRKRPELFR</sequence>
<gene>
    <name evidence="2" type="ORF">E1757_04875</name>
</gene>
<accession>A0A4R5KW52</accession>
<dbReference type="OrthoDB" id="3216107at2"/>
<keyword evidence="2" id="KW-0808">Transferase</keyword>
<name>A0A4R5KW52_9BACL</name>
<feature type="domain" description="N-acetyltransferase" evidence="1">
    <location>
        <begin position="3"/>
        <end position="139"/>
    </location>
</feature>
<dbReference type="Proteomes" id="UP000295636">
    <property type="component" value="Unassembled WGS sequence"/>
</dbReference>
<reference evidence="2 3" key="1">
    <citation type="submission" date="2019-03" db="EMBL/GenBank/DDBJ databases">
        <title>This is whole genome sequence of Paenibacillus sp MS74 strain.</title>
        <authorList>
            <person name="Trinh H.N."/>
        </authorList>
    </citation>
    <scope>NUCLEOTIDE SEQUENCE [LARGE SCALE GENOMIC DNA]</scope>
    <source>
        <strain evidence="2 3">MS74</strain>
    </source>
</reference>
<dbReference type="PANTHER" id="PTHR43233:SF1">
    <property type="entry name" value="FAMILY N-ACETYLTRANSFERASE, PUTATIVE (AFU_ORTHOLOGUE AFUA_6G03350)-RELATED"/>
    <property type="match status" value="1"/>
</dbReference>
<organism evidence="2 3">
    <name type="scientific">Paenibacillus piri</name>
    <dbReference type="NCBI Taxonomy" id="2547395"/>
    <lineage>
        <taxon>Bacteria</taxon>
        <taxon>Bacillati</taxon>
        <taxon>Bacillota</taxon>
        <taxon>Bacilli</taxon>
        <taxon>Bacillales</taxon>
        <taxon>Paenibacillaceae</taxon>
        <taxon>Paenibacillus</taxon>
    </lineage>
</organism>
<protein>
    <submittedName>
        <fullName evidence="2">N-acetyltransferase</fullName>
    </submittedName>
</protein>
<dbReference type="GO" id="GO:0016747">
    <property type="term" value="F:acyltransferase activity, transferring groups other than amino-acyl groups"/>
    <property type="evidence" value="ECO:0007669"/>
    <property type="project" value="InterPro"/>
</dbReference>
<keyword evidence="3" id="KW-1185">Reference proteome</keyword>
<dbReference type="PROSITE" id="PS51186">
    <property type="entry name" value="GNAT"/>
    <property type="match status" value="1"/>
</dbReference>
<evidence type="ECO:0000259" key="1">
    <source>
        <dbReference type="PROSITE" id="PS51186"/>
    </source>
</evidence>
<dbReference type="AlphaFoldDB" id="A0A4R5KW52"/>
<dbReference type="RefSeq" id="WP_133225738.1">
    <property type="nucleotide sequence ID" value="NZ_SMRT01000002.1"/>
</dbReference>
<dbReference type="CDD" id="cd04301">
    <property type="entry name" value="NAT_SF"/>
    <property type="match status" value="1"/>
</dbReference>
<dbReference type="InterPro" id="IPR053144">
    <property type="entry name" value="Acetyltransferase_Butenolide"/>
</dbReference>
<evidence type="ECO:0000313" key="3">
    <source>
        <dbReference type="Proteomes" id="UP000295636"/>
    </source>
</evidence>
<dbReference type="Pfam" id="PF13508">
    <property type="entry name" value="Acetyltransf_7"/>
    <property type="match status" value="1"/>
</dbReference>
<dbReference type="SUPFAM" id="SSF55729">
    <property type="entry name" value="Acyl-CoA N-acyltransferases (Nat)"/>
    <property type="match status" value="1"/>
</dbReference>